<dbReference type="Proteomes" id="UP000827976">
    <property type="component" value="Chromosome 18"/>
</dbReference>
<dbReference type="EMBL" id="CM037028">
    <property type="protein sequence ID" value="KAH7655628.1"/>
    <property type="molecule type" value="Genomic_DNA"/>
</dbReference>
<name>A0ACB7U5M5_DIOAL</name>
<evidence type="ECO:0000313" key="1">
    <source>
        <dbReference type="EMBL" id="KAH7655628.1"/>
    </source>
</evidence>
<keyword evidence="1" id="KW-0378">Hydrolase</keyword>
<reference evidence="2" key="1">
    <citation type="journal article" date="2022" name="Nat. Commun.">
        <title>Chromosome evolution and the genetic basis of agronomically important traits in greater yam.</title>
        <authorList>
            <person name="Bredeson J.V."/>
            <person name="Lyons J.B."/>
            <person name="Oniyinde I.O."/>
            <person name="Okereke N.R."/>
            <person name="Kolade O."/>
            <person name="Nnabue I."/>
            <person name="Nwadili C.O."/>
            <person name="Hribova E."/>
            <person name="Parker M."/>
            <person name="Nwogha J."/>
            <person name="Shu S."/>
            <person name="Carlson J."/>
            <person name="Kariba R."/>
            <person name="Muthemba S."/>
            <person name="Knop K."/>
            <person name="Barton G.J."/>
            <person name="Sherwood A.V."/>
            <person name="Lopez-Montes A."/>
            <person name="Asiedu R."/>
            <person name="Jamnadass R."/>
            <person name="Muchugi A."/>
            <person name="Goodstein D."/>
            <person name="Egesi C.N."/>
            <person name="Featherston J."/>
            <person name="Asfaw A."/>
            <person name="Simpson G.G."/>
            <person name="Dolezel J."/>
            <person name="Hendre P.S."/>
            <person name="Van Deynze A."/>
            <person name="Kumar P.L."/>
            <person name="Obidiegwu J.E."/>
            <person name="Bhattacharjee R."/>
            <person name="Rokhsar D.S."/>
        </authorList>
    </citation>
    <scope>NUCLEOTIDE SEQUENCE [LARGE SCALE GENOMIC DNA]</scope>
    <source>
        <strain evidence="2">cv. TDa95/00328</strain>
    </source>
</reference>
<gene>
    <name evidence="1" type="ORF">IHE45_18G024900</name>
</gene>
<comment type="caution">
    <text evidence="1">The sequence shown here is derived from an EMBL/GenBank/DDBJ whole genome shotgun (WGS) entry which is preliminary data.</text>
</comment>
<protein>
    <submittedName>
        <fullName evidence="1">P-loop containing nucleoside triphosphate hydrolase protein</fullName>
    </submittedName>
</protein>
<proteinExistence type="predicted"/>
<organism evidence="1 2">
    <name type="scientific">Dioscorea alata</name>
    <name type="common">Purple yam</name>
    <dbReference type="NCBI Taxonomy" id="55571"/>
    <lineage>
        <taxon>Eukaryota</taxon>
        <taxon>Viridiplantae</taxon>
        <taxon>Streptophyta</taxon>
        <taxon>Embryophyta</taxon>
        <taxon>Tracheophyta</taxon>
        <taxon>Spermatophyta</taxon>
        <taxon>Magnoliopsida</taxon>
        <taxon>Liliopsida</taxon>
        <taxon>Dioscoreales</taxon>
        <taxon>Dioscoreaceae</taxon>
        <taxon>Dioscorea</taxon>
    </lineage>
</organism>
<accession>A0ACB7U5M5</accession>
<evidence type="ECO:0000313" key="2">
    <source>
        <dbReference type="Proteomes" id="UP000827976"/>
    </source>
</evidence>
<keyword evidence="2" id="KW-1185">Reference proteome</keyword>
<sequence>MAPLDGMLTFLCFNVCLLLYWHAIVSENDDLVAGCSSSSNTSNANVPYFNGEDYNLWSLMMITMFRSRELWNIVEKCFNEERDENRINESLKKDAKALYLIQQALDKKVLIRISGAKIAKDTWEILKIEFQGNENTVIVQLHVLHRELVTAKMRLGEKVQDYMLDEQVPEKTVIVKILRNMSTLTVEELSGSRKSHESILNSVLVEEAKKEEDEGKLFMASSGTKLEDGGTWLIDNGCPSHMSRDRSLSKALKKPHLKSFTLEMEYTRGCRDRCNCIEDELRANEVVDECSIRP</sequence>